<dbReference type="Gene3D" id="2.130.10.10">
    <property type="entry name" value="YVTN repeat-like/Quinoprotein amine dehydrogenase"/>
    <property type="match status" value="1"/>
</dbReference>
<dbReference type="PROSITE" id="PS50294">
    <property type="entry name" value="WD_REPEATS_REGION"/>
    <property type="match status" value="1"/>
</dbReference>
<proteinExistence type="predicted"/>
<reference evidence="6 7" key="1">
    <citation type="submission" date="2018-11" db="EMBL/GenBank/DDBJ databases">
        <authorList>
            <consortium name="Pathogen Informatics"/>
        </authorList>
    </citation>
    <scope>NUCLEOTIDE SEQUENCE [LARGE SCALE GENOMIC DNA]</scope>
</reference>
<dbReference type="InterPro" id="IPR015943">
    <property type="entry name" value="WD40/YVTN_repeat-like_dom_sf"/>
</dbReference>
<evidence type="ECO:0000256" key="3">
    <source>
        <dbReference type="ARBA" id="ARBA00022737"/>
    </source>
</evidence>
<keyword evidence="2 4" id="KW-0853">WD repeat</keyword>
<evidence type="ECO:0000256" key="5">
    <source>
        <dbReference type="SAM" id="MobiDB-lite"/>
    </source>
</evidence>
<keyword evidence="3" id="KW-0677">Repeat</keyword>
<dbReference type="PANTHER" id="PTHR14221:SF0">
    <property type="entry name" value="WD REPEAT-CONTAINING PROTEIN 44"/>
    <property type="match status" value="1"/>
</dbReference>
<organism evidence="6 7">
    <name type="scientific">Dibothriocephalus latus</name>
    <name type="common">Fish tapeworm</name>
    <name type="synonym">Diphyllobothrium latum</name>
    <dbReference type="NCBI Taxonomy" id="60516"/>
    <lineage>
        <taxon>Eukaryota</taxon>
        <taxon>Metazoa</taxon>
        <taxon>Spiralia</taxon>
        <taxon>Lophotrochozoa</taxon>
        <taxon>Platyhelminthes</taxon>
        <taxon>Cestoda</taxon>
        <taxon>Eucestoda</taxon>
        <taxon>Diphyllobothriidea</taxon>
        <taxon>Diphyllobothriidae</taxon>
        <taxon>Dibothriocephalus</taxon>
    </lineage>
</organism>
<gene>
    <name evidence="6" type="ORF">DILT_LOCUS10712</name>
</gene>
<sequence>MFSHFDPPLPPERNGIESVEAYLRYNYVGNLGLSRHLDDLDADSISLTSTSISTSRTDDCASSCSSGPLDNGTTYSRGEVPELGEVADPVPIKLAQQRAFFRSQPLLVYRGHDGVVTELAWSKNLFLLSTGMDRQVRLWHDDRYFLSGSLDGKLRLWNIPDKKVRFWVDAPLPSSLPSSAKLSAPSASGIFEPKTIITCACFACDGTKVVIGSYDGRVMFFNTELAYITFINVKSSSSRGRQCRVTAIEVDPTDSNKVRFFK</sequence>
<dbReference type="InterPro" id="IPR001680">
    <property type="entry name" value="WD40_rpt"/>
</dbReference>
<dbReference type="EMBL" id="UYRU01060669">
    <property type="protein sequence ID" value="VDN14881.1"/>
    <property type="molecule type" value="Genomic_DNA"/>
</dbReference>
<dbReference type="InterPro" id="IPR036322">
    <property type="entry name" value="WD40_repeat_dom_sf"/>
</dbReference>
<evidence type="ECO:0000256" key="1">
    <source>
        <dbReference type="ARBA" id="ARBA00021207"/>
    </source>
</evidence>
<name>A0A3P7MAE8_DIBLA</name>
<protein>
    <recommendedName>
        <fullName evidence="1">WD repeat-containing protein 44</fullName>
    </recommendedName>
</protein>
<dbReference type="SMART" id="SM00320">
    <property type="entry name" value="WD40"/>
    <property type="match status" value="2"/>
</dbReference>
<dbReference type="InterPro" id="IPR040324">
    <property type="entry name" value="WDR44/Dgr2"/>
</dbReference>
<dbReference type="AlphaFoldDB" id="A0A3P7MAE8"/>
<feature type="compositionally biased region" description="Polar residues" evidence="5">
    <location>
        <begin position="60"/>
        <end position="76"/>
    </location>
</feature>
<accession>A0A3P7MAE8</accession>
<dbReference type="Pfam" id="PF00400">
    <property type="entry name" value="WD40"/>
    <property type="match status" value="3"/>
</dbReference>
<keyword evidence="7" id="KW-1185">Reference proteome</keyword>
<feature type="repeat" description="WD" evidence="4">
    <location>
        <begin position="141"/>
        <end position="159"/>
    </location>
</feature>
<dbReference type="OrthoDB" id="20550at2759"/>
<dbReference type="PANTHER" id="PTHR14221">
    <property type="entry name" value="WD REPEAT DOMAIN 44"/>
    <property type="match status" value="1"/>
</dbReference>
<dbReference type="Proteomes" id="UP000281553">
    <property type="component" value="Unassembled WGS sequence"/>
</dbReference>
<evidence type="ECO:0000313" key="6">
    <source>
        <dbReference type="EMBL" id="VDN14881.1"/>
    </source>
</evidence>
<feature type="repeat" description="WD" evidence="4">
    <location>
        <begin position="109"/>
        <end position="139"/>
    </location>
</feature>
<evidence type="ECO:0000313" key="7">
    <source>
        <dbReference type="Proteomes" id="UP000281553"/>
    </source>
</evidence>
<evidence type="ECO:0000256" key="4">
    <source>
        <dbReference type="PROSITE-ProRule" id="PRU00221"/>
    </source>
</evidence>
<evidence type="ECO:0000256" key="2">
    <source>
        <dbReference type="ARBA" id="ARBA00022574"/>
    </source>
</evidence>
<dbReference type="PROSITE" id="PS50082">
    <property type="entry name" value="WD_REPEATS_2"/>
    <property type="match status" value="2"/>
</dbReference>
<feature type="region of interest" description="Disordered" evidence="5">
    <location>
        <begin position="53"/>
        <end position="76"/>
    </location>
</feature>
<dbReference type="SUPFAM" id="SSF50978">
    <property type="entry name" value="WD40 repeat-like"/>
    <property type="match status" value="1"/>
</dbReference>